<proteinExistence type="inferred from homology"/>
<dbReference type="PROSITE" id="PS00723">
    <property type="entry name" value="POLYPRENYL_SYNTHASE_1"/>
    <property type="match status" value="1"/>
</dbReference>
<evidence type="ECO:0000313" key="13">
    <source>
        <dbReference type="Proteomes" id="UP001211907"/>
    </source>
</evidence>
<dbReference type="PANTHER" id="PTHR11525:SF0">
    <property type="entry name" value="FARNESYL PYROPHOSPHATE SYNTHASE"/>
    <property type="match status" value="1"/>
</dbReference>
<keyword evidence="9" id="KW-0443">Lipid metabolism</keyword>
<dbReference type="Proteomes" id="UP001211907">
    <property type="component" value="Unassembled WGS sequence"/>
</dbReference>
<dbReference type="CDD" id="cd00685">
    <property type="entry name" value="Trans_IPPS_HT"/>
    <property type="match status" value="1"/>
</dbReference>
<keyword evidence="8" id="KW-0460">Magnesium</keyword>
<evidence type="ECO:0000256" key="2">
    <source>
        <dbReference type="ARBA" id="ARBA00004932"/>
    </source>
</evidence>
<dbReference type="SFLD" id="SFLDG01017">
    <property type="entry name" value="Polyprenyl_Transferase_Like"/>
    <property type="match status" value="1"/>
</dbReference>
<evidence type="ECO:0000256" key="8">
    <source>
        <dbReference type="ARBA" id="ARBA00022842"/>
    </source>
</evidence>
<name>A0AAD5TA57_9FUNG</name>
<keyword evidence="5" id="KW-0444">Lipid biosynthesis</keyword>
<dbReference type="GO" id="GO:0046872">
    <property type="term" value="F:metal ion binding"/>
    <property type="evidence" value="ECO:0007669"/>
    <property type="project" value="UniProtKB-KW"/>
</dbReference>
<feature type="compositionally biased region" description="Basic residues" evidence="10">
    <location>
        <begin position="1"/>
        <end position="16"/>
    </location>
</feature>
<sequence>MTKSKAPKRSSTRQAKKANGSSTAQKKPKIESVTTGTAAEGYDEKTHFETTYHILAKEILDDMQTYRLPRNGIEWVKKMLDYTIPGGKMNRGLTVVSSLKSLKKRDLDDEELLHAEVLGWCVELLQAFFLISDDIMDSSVTRRGAPCWYRAEGVGMVAINDAFIVEAAIYRLIKKYFRGQSWYADLLDLMHEVTYQTELGQLMDLITAPEDNVDLNRFSLEKYKYIVEFKTAYYSFYLPVALSMLLDGISAESESYKQALNVLLPLGEYFQAQDDYLDCFGAPEVIGKIGTDIEDNKCSWLVNQALPLCNEAQRKLLDENYGQRKAENVAVVKKVYNELDLEGLYKRYEEESHDKIMGLIEKINEDELPRDMFVTFVKRVYKPPATNPFKAAQMMKEIQLLKQMYDIDVGNPANFPSISMLAQRILFALKVQNSEKLEDVARAFWKLYWRDEKDIESKKDLYEYLAPIVTSEAANRLINVDSQNDKIKKGLINVTNSLVKEHGAFGLPWFIVKRASDGAEMTFFGSDKFEAIAWFLGEKYEGPCPPGYKAINSKL</sequence>
<protein>
    <submittedName>
        <fullName evidence="12">Farnesyl pyrophosphate synthetase</fullName>
    </submittedName>
</protein>
<dbReference type="GO" id="GO:0042981">
    <property type="term" value="P:regulation of apoptotic process"/>
    <property type="evidence" value="ECO:0007669"/>
    <property type="project" value="InterPro"/>
</dbReference>
<dbReference type="Gene3D" id="1.10.600.10">
    <property type="entry name" value="Farnesyl Diphosphate Synthase"/>
    <property type="match status" value="1"/>
</dbReference>
<dbReference type="GO" id="GO:0004161">
    <property type="term" value="F:dimethylallyltranstransferase activity"/>
    <property type="evidence" value="ECO:0007669"/>
    <property type="project" value="TreeGrafter"/>
</dbReference>
<dbReference type="GO" id="GO:0004337">
    <property type="term" value="F:(2E,6E)-farnesyl diphosphate synthase activity"/>
    <property type="evidence" value="ECO:0007669"/>
    <property type="project" value="TreeGrafter"/>
</dbReference>
<dbReference type="InterPro" id="IPR000092">
    <property type="entry name" value="Polyprenyl_synt"/>
</dbReference>
<evidence type="ECO:0000256" key="3">
    <source>
        <dbReference type="ARBA" id="ARBA00005035"/>
    </source>
</evidence>
<dbReference type="SFLD" id="SFLDS00005">
    <property type="entry name" value="Isoprenoid_Synthase_Type_I"/>
    <property type="match status" value="1"/>
</dbReference>
<dbReference type="PROSITE" id="PS50063">
    <property type="entry name" value="BH4_2"/>
    <property type="match status" value="1"/>
</dbReference>
<dbReference type="InterPro" id="IPR033749">
    <property type="entry name" value="Polyprenyl_synt_CS"/>
</dbReference>
<dbReference type="FunFam" id="1.10.600.10:FF:000006">
    <property type="entry name" value="Farnesyl pyrophosphate synthase"/>
    <property type="match status" value="1"/>
</dbReference>
<evidence type="ECO:0000256" key="7">
    <source>
        <dbReference type="ARBA" id="ARBA00022723"/>
    </source>
</evidence>
<evidence type="ECO:0000256" key="4">
    <source>
        <dbReference type="ARBA" id="ARBA00006706"/>
    </source>
</evidence>
<dbReference type="Gene3D" id="3.40.30.10">
    <property type="entry name" value="Glutaredoxin"/>
    <property type="match status" value="1"/>
</dbReference>
<dbReference type="InterPro" id="IPR008949">
    <property type="entry name" value="Isoprenoid_synthase_dom_sf"/>
</dbReference>
<accession>A0AAD5TA57</accession>
<organism evidence="12 13">
    <name type="scientific">Physocladia obscura</name>
    <dbReference type="NCBI Taxonomy" id="109957"/>
    <lineage>
        <taxon>Eukaryota</taxon>
        <taxon>Fungi</taxon>
        <taxon>Fungi incertae sedis</taxon>
        <taxon>Chytridiomycota</taxon>
        <taxon>Chytridiomycota incertae sedis</taxon>
        <taxon>Chytridiomycetes</taxon>
        <taxon>Chytridiales</taxon>
        <taxon>Chytriomycetaceae</taxon>
        <taxon>Physocladia</taxon>
    </lineage>
</organism>
<evidence type="ECO:0000256" key="10">
    <source>
        <dbReference type="SAM" id="MobiDB-lite"/>
    </source>
</evidence>
<gene>
    <name evidence="12" type="primary">ERG20</name>
    <name evidence="12" type="ORF">HK100_001117</name>
</gene>
<keyword evidence="13" id="KW-1185">Reference proteome</keyword>
<comment type="similarity">
    <text evidence="4">Belongs to the FPP/GGPP synthase family.</text>
</comment>
<comment type="cofactor">
    <cofactor evidence="1">
        <name>Mg(2+)</name>
        <dbReference type="ChEBI" id="CHEBI:18420"/>
    </cofactor>
</comment>
<comment type="pathway">
    <text evidence="3">Isoprenoid biosynthesis; farnesyl diphosphate biosynthesis; farnesyl diphosphate from geranyl diphosphate and isopentenyl diphosphate: step 1/1.</text>
</comment>
<feature type="domain" description="Apoptosis regulator Bcl-2 family BH4" evidence="11">
    <location>
        <begin position="56"/>
        <end position="75"/>
    </location>
</feature>
<dbReference type="GO" id="GO:0016491">
    <property type="term" value="F:oxidoreductase activity"/>
    <property type="evidence" value="ECO:0007669"/>
    <property type="project" value="InterPro"/>
</dbReference>
<evidence type="ECO:0000313" key="12">
    <source>
        <dbReference type="EMBL" id="KAJ3136990.1"/>
    </source>
</evidence>
<evidence type="ECO:0000256" key="9">
    <source>
        <dbReference type="ARBA" id="ARBA00023098"/>
    </source>
</evidence>
<dbReference type="GO" id="GO:0005737">
    <property type="term" value="C:cytoplasm"/>
    <property type="evidence" value="ECO:0007669"/>
    <property type="project" value="TreeGrafter"/>
</dbReference>
<reference evidence="12" key="1">
    <citation type="submission" date="2020-05" db="EMBL/GenBank/DDBJ databases">
        <title>Phylogenomic resolution of chytrid fungi.</title>
        <authorList>
            <person name="Stajich J.E."/>
            <person name="Amses K."/>
            <person name="Simmons R."/>
            <person name="Seto K."/>
            <person name="Myers J."/>
            <person name="Bonds A."/>
            <person name="Quandt C.A."/>
            <person name="Barry K."/>
            <person name="Liu P."/>
            <person name="Grigoriev I."/>
            <person name="Longcore J.E."/>
            <person name="James T.Y."/>
        </authorList>
    </citation>
    <scope>NUCLEOTIDE SEQUENCE</scope>
    <source>
        <strain evidence="12">JEL0513</strain>
    </source>
</reference>
<dbReference type="InterPro" id="IPR003093">
    <property type="entry name" value="Bcl2_BH4"/>
</dbReference>
<dbReference type="InterPro" id="IPR001853">
    <property type="entry name" value="DSBA-like_thioredoxin_dom"/>
</dbReference>
<dbReference type="EMBL" id="JADGJH010000124">
    <property type="protein sequence ID" value="KAJ3136990.1"/>
    <property type="molecule type" value="Genomic_DNA"/>
</dbReference>
<comment type="pathway">
    <text evidence="2">Isoprenoid biosynthesis; geranyl diphosphate biosynthesis; geranyl diphosphate from dimethylallyl diphosphate and isopentenyl diphosphate: step 1/1.</text>
</comment>
<dbReference type="PANTHER" id="PTHR11525">
    <property type="entry name" value="FARNESYL-PYROPHOSPHATE SYNTHETASE"/>
    <property type="match status" value="1"/>
</dbReference>
<evidence type="ECO:0000256" key="6">
    <source>
        <dbReference type="ARBA" id="ARBA00022679"/>
    </source>
</evidence>
<dbReference type="GO" id="GO:0045337">
    <property type="term" value="P:farnesyl diphosphate biosynthetic process"/>
    <property type="evidence" value="ECO:0007669"/>
    <property type="project" value="TreeGrafter"/>
</dbReference>
<dbReference type="Pfam" id="PF00348">
    <property type="entry name" value="polyprenyl_synt"/>
    <property type="match status" value="1"/>
</dbReference>
<evidence type="ECO:0000256" key="1">
    <source>
        <dbReference type="ARBA" id="ARBA00001946"/>
    </source>
</evidence>
<dbReference type="InterPro" id="IPR036249">
    <property type="entry name" value="Thioredoxin-like_sf"/>
</dbReference>
<dbReference type="AlphaFoldDB" id="A0AAD5TA57"/>
<keyword evidence="6" id="KW-0808">Transferase</keyword>
<evidence type="ECO:0000256" key="5">
    <source>
        <dbReference type="ARBA" id="ARBA00022516"/>
    </source>
</evidence>
<keyword evidence="7" id="KW-0479">Metal-binding</keyword>
<evidence type="ECO:0000259" key="11">
    <source>
        <dbReference type="PROSITE" id="PS50063"/>
    </source>
</evidence>
<dbReference type="SUPFAM" id="SSF48576">
    <property type="entry name" value="Terpenoid synthases"/>
    <property type="match status" value="1"/>
</dbReference>
<feature type="region of interest" description="Disordered" evidence="10">
    <location>
        <begin position="1"/>
        <end position="38"/>
    </location>
</feature>
<dbReference type="Pfam" id="PF01323">
    <property type="entry name" value="DSBA"/>
    <property type="match status" value="1"/>
</dbReference>
<dbReference type="InterPro" id="IPR039702">
    <property type="entry name" value="FPS1-like"/>
</dbReference>
<dbReference type="SUPFAM" id="SSF52833">
    <property type="entry name" value="Thioredoxin-like"/>
    <property type="match status" value="1"/>
</dbReference>
<comment type="caution">
    <text evidence="12">The sequence shown here is derived from an EMBL/GenBank/DDBJ whole genome shotgun (WGS) entry which is preliminary data.</text>
</comment>